<reference evidence="2 3" key="1">
    <citation type="journal article" date="2016" name="Sci. Rep.">
        <title>The Dendrobium catenatum Lindl. genome sequence provides insights into polysaccharide synthase, floral development and adaptive evolution.</title>
        <authorList>
            <person name="Zhang G.Q."/>
            <person name="Xu Q."/>
            <person name="Bian C."/>
            <person name="Tsai W.C."/>
            <person name="Yeh C.M."/>
            <person name="Liu K.W."/>
            <person name="Yoshida K."/>
            <person name="Zhang L.S."/>
            <person name="Chang S.B."/>
            <person name="Chen F."/>
            <person name="Shi Y."/>
            <person name="Su Y.Y."/>
            <person name="Zhang Y.Q."/>
            <person name="Chen L.J."/>
            <person name="Yin Y."/>
            <person name="Lin M."/>
            <person name="Huang H."/>
            <person name="Deng H."/>
            <person name="Wang Z.W."/>
            <person name="Zhu S.L."/>
            <person name="Zhao X."/>
            <person name="Deng C."/>
            <person name="Niu S.C."/>
            <person name="Huang J."/>
            <person name="Wang M."/>
            <person name="Liu G.H."/>
            <person name="Yang H.J."/>
            <person name="Xiao X.J."/>
            <person name="Hsiao Y.Y."/>
            <person name="Wu W.L."/>
            <person name="Chen Y.Y."/>
            <person name="Mitsuda N."/>
            <person name="Ohme-Takagi M."/>
            <person name="Luo Y.B."/>
            <person name="Van de Peer Y."/>
            <person name="Liu Z.J."/>
        </authorList>
    </citation>
    <scope>NUCLEOTIDE SEQUENCE [LARGE SCALE GENOMIC DNA]</scope>
    <source>
        <tissue evidence="2">The whole plant</tissue>
    </source>
</reference>
<reference evidence="2 3" key="2">
    <citation type="journal article" date="2017" name="Nature">
        <title>The Apostasia genome and the evolution of orchids.</title>
        <authorList>
            <person name="Zhang G.Q."/>
            <person name="Liu K.W."/>
            <person name="Li Z."/>
            <person name="Lohaus R."/>
            <person name="Hsiao Y.Y."/>
            <person name="Niu S.C."/>
            <person name="Wang J.Y."/>
            <person name="Lin Y.C."/>
            <person name="Xu Q."/>
            <person name="Chen L.J."/>
            <person name="Yoshida K."/>
            <person name="Fujiwara S."/>
            <person name="Wang Z.W."/>
            <person name="Zhang Y.Q."/>
            <person name="Mitsuda N."/>
            <person name="Wang M."/>
            <person name="Liu G.H."/>
            <person name="Pecoraro L."/>
            <person name="Huang H.X."/>
            <person name="Xiao X.J."/>
            <person name="Lin M."/>
            <person name="Wu X.Y."/>
            <person name="Wu W.L."/>
            <person name="Chen Y.Y."/>
            <person name="Chang S.B."/>
            <person name="Sakamoto S."/>
            <person name="Ohme-Takagi M."/>
            <person name="Yagi M."/>
            <person name="Zeng S.J."/>
            <person name="Shen C.Y."/>
            <person name="Yeh C.M."/>
            <person name="Luo Y.B."/>
            <person name="Tsai W.C."/>
            <person name="Van de Peer Y."/>
            <person name="Liu Z.J."/>
        </authorList>
    </citation>
    <scope>NUCLEOTIDE SEQUENCE [LARGE SCALE GENOMIC DNA]</scope>
    <source>
        <tissue evidence="2">The whole plant</tissue>
    </source>
</reference>
<proteinExistence type="predicted"/>
<protein>
    <submittedName>
        <fullName evidence="2">Uncharacterized protein</fullName>
    </submittedName>
</protein>
<feature type="signal peptide" evidence="1">
    <location>
        <begin position="1"/>
        <end position="27"/>
    </location>
</feature>
<keyword evidence="3" id="KW-1185">Reference proteome</keyword>
<dbReference type="AlphaFoldDB" id="A0A2I0X8P4"/>
<name>A0A2I0X8P4_9ASPA</name>
<dbReference type="Proteomes" id="UP000233837">
    <property type="component" value="Unassembled WGS sequence"/>
</dbReference>
<accession>A0A2I0X8P4</accession>
<feature type="chain" id="PRO_5014145936" evidence="1">
    <location>
        <begin position="28"/>
        <end position="178"/>
    </location>
</feature>
<dbReference type="EMBL" id="KZ502052">
    <property type="protein sequence ID" value="PKU84266.1"/>
    <property type="molecule type" value="Genomic_DNA"/>
</dbReference>
<gene>
    <name evidence="2" type="ORF">MA16_Dca002779</name>
</gene>
<evidence type="ECO:0000256" key="1">
    <source>
        <dbReference type="SAM" id="SignalP"/>
    </source>
</evidence>
<evidence type="ECO:0000313" key="3">
    <source>
        <dbReference type="Proteomes" id="UP000233837"/>
    </source>
</evidence>
<keyword evidence="1" id="KW-0732">Signal</keyword>
<sequence length="178" mass="20226">MLFNPCSSRSFNLLISSILLHIWQGDSKLSTKVADNAGKREATGLQVANQPGTSTQVELKMPNHSSFAHGMTYMQSQARYRNSVPLGTERYWNSVLLGTARYRAVLELGTARYWNSVPLGIGTRYRSVLELGTVTRYCSVLLGTERYWNSVLLGIETWYRSVLTYFYFNFFVISNITL</sequence>
<evidence type="ECO:0000313" key="2">
    <source>
        <dbReference type="EMBL" id="PKU84266.1"/>
    </source>
</evidence>
<organism evidence="2 3">
    <name type="scientific">Dendrobium catenatum</name>
    <dbReference type="NCBI Taxonomy" id="906689"/>
    <lineage>
        <taxon>Eukaryota</taxon>
        <taxon>Viridiplantae</taxon>
        <taxon>Streptophyta</taxon>
        <taxon>Embryophyta</taxon>
        <taxon>Tracheophyta</taxon>
        <taxon>Spermatophyta</taxon>
        <taxon>Magnoliopsida</taxon>
        <taxon>Liliopsida</taxon>
        <taxon>Asparagales</taxon>
        <taxon>Orchidaceae</taxon>
        <taxon>Epidendroideae</taxon>
        <taxon>Malaxideae</taxon>
        <taxon>Dendrobiinae</taxon>
        <taxon>Dendrobium</taxon>
    </lineage>
</organism>